<feature type="repeat" description="TPR" evidence="3">
    <location>
        <begin position="251"/>
        <end position="284"/>
    </location>
</feature>
<keyword evidence="1" id="KW-0677">Repeat</keyword>
<dbReference type="InterPro" id="IPR051012">
    <property type="entry name" value="CellSynth/LPSAsmb/PSIAsmb"/>
</dbReference>
<dbReference type="SMART" id="SM00028">
    <property type="entry name" value="TPR"/>
    <property type="match status" value="10"/>
</dbReference>
<dbReference type="Pfam" id="PF13414">
    <property type="entry name" value="TPR_11"/>
    <property type="match status" value="1"/>
</dbReference>
<evidence type="ECO:0000256" key="1">
    <source>
        <dbReference type="ARBA" id="ARBA00022737"/>
    </source>
</evidence>
<feature type="region of interest" description="Disordered" evidence="4">
    <location>
        <begin position="90"/>
        <end position="126"/>
    </location>
</feature>
<sequence>MFEQPFDLLNRAVDRIEVQLQSADADQKRILGEELVALRSACDKFVERWLAFEERVTELGEEHSLDLDGTLPTEELQVMQQKLSALQSPFVPPAAPKAEHKEASAEDEQTEPTAAENAGQDASSPTKKVILSMGEGSSIRPGDEQMVRSFRRGIGFFDLLMFPEAMNEFRRVIEIDETFTIARLYLAFGYLAEENYEEASRHLNLLKLEDDDELIKATVHGTFGHIFAAQGQYRQALIEFEAARKLVPDFRDIEFNMGCCHFNLGEHKEALLNYQRALIVQPDDWEAHRLCGLIYVQLGNRERAYRHLARAYDLNGAQEDVILEFARLSEQMGQNDQASALYQKALRYHPESAAAYGGLGWIKMRQGDHDGAAALFKKQLSYKPNDRQGMFNLGWAAYHRRDYPLAERCFAQLLSRNARDAYALSGLARTWSLMGKRAEAKEQLLQLVALEGTSEKKLGLYHLGRLALEEEAYLQALRYFNAALVYERNCIESLFFKGVAHYALGEQERADQCFEKCKRLTTLRESMYAYE</sequence>
<dbReference type="KEGG" id="tum:CBW65_19520"/>
<evidence type="ECO:0000256" key="4">
    <source>
        <dbReference type="SAM" id="MobiDB-lite"/>
    </source>
</evidence>
<dbReference type="AlphaFoldDB" id="A0A1Y0IUB5"/>
<dbReference type="Gene3D" id="1.25.40.10">
    <property type="entry name" value="Tetratricopeptide repeat domain"/>
    <property type="match status" value="4"/>
</dbReference>
<evidence type="ECO:0000256" key="2">
    <source>
        <dbReference type="ARBA" id="ARBA00022803"/>
    </source>
</evidence>
<feature type="repeat" description="TPR" evidence="3">
    <location>
        <begin position="217"/>
        <end position="250"/>
    </location>
</feature>
<dbReference type="Pfam" id="PF13432">
    <property type="entry name" value="TPR_16"/>
    <property type="match status" value="1"/>
</dbReference>
<gene>
    <name evidence="5" type="ORF">CBW65_19520</name>
</gene>
<evidence type="ECO:0000313" key="6">
    <source>
        <dbReference type="Proteomes" id="UP000195437"/>
    </source>
</evidence>
<proteinExistence type="predicted"/>
<dbReference type="PROSITE" id="PS50005">
    <property type="entry name" value="TPR"/>
    <property type="match status" value="4"/>
</dbReference>
<dbReference type="SUPFAM" id="SSF48452">
    <property type="entry name" value="TPR-like"/>
    <property type="match status" value="3"/>
</dbReference>
<protein>
    <submittedName>
        <fullName evidence="5">Uncharacterized protein</fullName>
    </submittedName>
</protein>
<dbReference type="PANTHER" id="PTHR45586">
    <property type="entry name" value="TPR REPEAT-CONTAINING PROTEIN PA4667"/>
    <property type="match status" value="1"/>
</dbReference>
<dbReference type="PANTHER" id="PTHR45586:SF1">
    <property type="entry name" value="LIPOPOLYSACCHARIDE ASSEMBLY PROTEIN B"/>
    <property type="match status" value="1"/>
</dbReference>
<dbReference type="InterPro" id="IPR019734">
    <property type="entry name" value="TPR_rpt"/>
</dbReference>
<dbReference type="RefSeq" id="WP_087458274.1">
    <property type="nucleotide sequence ID" value="NZ_CP021434.1"/>
</dbReference>
<accession>A0A1Y0IUB5</accession>
<feature type="repeat" description="TPR" evidence="3">
    <location>
        <begin position="353"/>
        <end position="386"/>
    </location>
</feature>
<dbReference type="EMBL" id="CP021434">
    <property type="protein sequence ID" value="ARU62924.1"/>
    <property type="molecule type" value="Genomic_DNA"/>
</dbReference>
<name>A0A1Y0IUB5_9BACL</name>
<dbReference type="Pfam" id="PF13181">
    <property type="entry name" value="TPR_8"/>
    <property type="match status" value="1"/>
</dbReference>
<dbReference type="Proteomes" id="UP000195437">
    <property type="component" value="Chromosome"/>
</dbReference>
<keyword evidence="6" id="KW-1185">Reference proteome</keyword>
<dbReference type="OrthoDB" id="2370959at2"/>
<feature type="repeat" description="TPR" evidence="3">
    <location>
        <begin position="319"/>
        <end position="352"/>
    </location>
</feature>
<dbReference type="InterPro" id="IPR011990">
    <property type="entry name" value="TPR-like_helical_dom_sf"/>
</dbReference>
<evidence type="ECO:0000256" key="3">
    <source>
        <dbReference type="PROSITE-ProRule" id="PRU00339"/>
    </source>
</evidence>
<reference evidence="6" key="1">
    <citation type="submission" date="2017-05" db="EMBL/GenBank/DDBJ databases">
        <authorList>
            <person name="Sung H."/>
        </authorList>
    </citation>
    <scope>NUCLEOTIDE SEQUENCE [LARGE SCALE GENOMIC DNA]</scope>
    <source>
        <strain evidence="6">AR23208</strain>
    </source>
</reference>
<evidence type="ECO:0000313" key="5">
    <source>
        <dbReference type="EMBL" id="ARU62924.1"/>
    </source>
</evidence>
<keyword evidence="2 3" id="KW-0802">TPR repeat</keyword>
<organism evidence="5 6">
    <name type="scientific">Tumebacillus avium</name>
    <dbReference type="NCBI Taxonomy" id="1903704"/>
    <lineage>
        <taxon>Bacteria</taxon>
        <taxon>Bacillati</taxon>
        <taxon>Bacillota</taxon>
        <taxon>Bacilli</taxon>
        <taxon>Bacillales</taxon>
        <taxon>Alicyclobacillaceae</taxon>
        <taxon>Tumebacillus</taxon>
    </lineage>
</organism>